<dbReference type="InterPro" id="IPR029058">
    <property type="entry name" value="AB_hydrolase_fold"/>
</dbReference>
<dbReference type="Pfam" id="PF12146">
    <property type="entry name" value="Hydrolase_4"/>
    <property type="match status" value="1"/>
</dbReference>
<reference evidence="3 4" key="1">
    <citation type="submission" date="2023-07" db="EMBL/GenBank/DDBJ databases">
        <title>Alkalimonas sp., MEB108 novel, alkaliphilic bacterium isolated from Lonar Lake, India.</title>
        <authorList>
            <person name="Joshi A."/>
            <person name="Thite S."/>
        </authorList>
    </citation>
    <scope>NUCLEOTIDE SEQUENCE [LARGE SCALE GENOMIC DNA]</scope>
    <source>
        <strain evidence="3 4">MEB108</strain>
    </source>
</reference>
<feature type="domain" description="Serine aminopeptidase S33" evidence="2">
    <location>
        <begin position="69"/>
        <end position="269"/>
    </location>
</feature>
<proteinExistence type="predicted"/>
<keyword evidence="3" id="KW-0378">Hydrolase</keyword>
<dbReference type="EMBL" id="JAUHLI010000011">
    <property type="protein sequence ID" value="MEE2002156.1"/>
    <property type="molecule type" value="Genomic_DNA"/>
</dbReference>
<dbReference type="InterPro" id="IPR022742">
    <property type="entry name" value="Hydrolase_4"/>
</dbReference>
<feature type="chain" id="PRO_5046866795" evidence="1">
    <location>
        <begin position="24"/>
        <end position="326"/>
    </location>
</feature>
<dbReference type="PANTHER" id="PTHR43265:SF1">
    <property type="entry name" value="ESTERASE ESTD"/>
    <property type="match status" value="1"/>
</dbReference>
<evidence type="ECO:0000313" key="3">
    <source>
        <dbReference type="EMBL" id="MEE2002156.1"/>
    </source>
</evidence>
<dbReference type="InterPro" id="IPR053145">
    <property type="entry name" value="AB_hydrolase_Est10"/>
</dbReference>
<evidence type="ECO:0000313" key="4">
    <source>
        <dbReference type="Proteomes" id="UP001336314"/>
    </source>
</evidence>
<accession>A0ABU7J6N7</accession>
<feature type="signal peptide" evidence="1">
    <location>
        <begin position="1"/>
        <end position="23"/>
    </location>
</feature>
<protein>
    <submittedName>
        <fullName evidence="3">Alpha/beta fold hydrolase</fullName>
    </submittedName>
</protein>
<dbReference type="GO" id="GO:0016787">
    <property type="term" value="F:hydrolase activity"/>
    <property type="evidence" value="ECO:0007669"/>
    <property type="project" value="UniProtKB-KW"/>
</dbReference>
<dbReference type="RefSeq" id="WP_330129230.1">
    <property type="nucleotide sequence ID" value="NZ_JAUHLI010000011.1"/>
</dbReference>
<organism evidence="3 4">
    <name type="scientific">Alkalimonas cellulosilytica</name>
    <dbReference type="NCBI Taxonomy" id="3058395"/>
    <lineage>
        <taxon>Bacteria</taxon>
        <taxon>Pseudomonadati</taxon>
        <taxon>Pseudomonadota</taxon>
        <taxon>Gammaproteobacteria</taxon>
        <taxon>Alkalimonas</taxon>
    </lineage>
</organism>
<evidence type="ECO:0000256" key="1">
    <source>
        <dbReference type="SAM" id="SignalP"/>
    </source>
</evidence>
<dbReference type="Gene3D" id="3.40.50.1820">
    <property type="entry name" value="alpha/beta hydrolase"/>
    <property type="match status" value="1"/>
</dbReference>
<keyword evidence="1" id="KW-0732">Signal</keyword>
<sequence>MFKQTLAIVIMLTVSLAIAPAQANTANATSTIERIPFKAPSEGYLLDGYMVRDHTIRKKQPAIIFLVGSGTGSTLKNYQSTTEFFFDHNLVEQGFTMVYFDKRGLGDSEGVWYSTSFEQRALDARNVALHLQEYDFIDHEQVFVVGHSQGGWIVQIALAEYPEVFAGGISMAGPTFGVRRQMINDAASILQCKQGLSQQEAERKASRQVSRNLFFISLVGWKGNLRQLNLIKDFEPDAYLKAIHQPFFMMFGENDPLVSPAWSLQALDRLFPDQLPDNISYYVAAGEEHSFKRAPSCYQGSWRELSFSTQSRDQIRQWLEANTQPN</sequence>
<keyword evidence="4" id="KW-1185">Reference proteome</keyword>
<dbReference type="PANTHER" id="PTHR43265">
    <property type="entry name" value="ESTERASE ESTD"/>
    <property type="match status" value="1"/>
</dbReference>
<evidence type="ECO:0000259" key="2">
    <source>
        <dbReference type="Pfam" id="PF12146"/>
    </source>
</evidence>
<dbReference type="Proteomes" id="UP001336314">
    <property type="component" value="Unassembled WGS sequence"/>
</dbReference>
<name>A0ABU7J6N7_9GAMM</name>
<comment type="caution">
    <text evidence="3">The sequence shown here is derived from an EMBL/GenBank/DDBJ whole genome shotgun (WGS) entry which is preliminary data.</text>
</comment>
<dbReference type="SUPFAM" id="SSF53474">
    <property type="entry name" value="alpha/beta-Hydrolases"/>
    <property type="match status" value="1"/>
</dbReference>
<gene>
    <name evidence="3" type="ORF">QWY20_11900</name>
</gene>